<organism evidence="1">
    <name type="scientific">marine metagenome</name>
    <dbReference type="NCBI Taxonomy" id="408172"/>
    <lineage>
        <taxon>unclassified sequences</taxon>
        <taxon>metagenomes</taxon>
        <taxon>ecological metagenomes</taxon>
    </lineage>
</organism>
<feature type="non-terminal residue" evidence="1">
    <location>
        <position position="36"/>
    </location>
</feature>
<gene>
    <name evidence="1" type="ORF">METZ01_LOCUS467323</name>
</gene>
<name>A0A383B401_9ZZZZ</name>
<sequence>VLDNEEFSRFMGAPTNDIKDLLLMTSEKAKNNASIL</sequence>
<evidence type="ECO:0000313" key="1">
    <source>
        <dbReference type="EMBL" id="SVE14469.1"/>
    </source>
</evidence>
<protein>
    <submittedName>
        <fullName evidence="1">Uncharacterized protein</fullName>
    </submittedName>
</protein>
<proteinExistence type="predicted"/>
<feature type="non-terminal residue" evidence="1">
    <location>
        <position position="1"/>
    </location>
</feature>
<dbReference type="AlphaFoldDB" id="A0A383B401"/>
<reference evidence="1" key="1">
    <citation type="submission" date="2018-05" db="EMBL/GenBank/DDBJ databases">
        <authorList>
            <person name="Lanie J.A."/>
            <person name="Ng W.-L."/>
            <person name="Kazmierczak K.M."/>
            <person name="Andrzejewski T.M."/>
            <person name="Davidsen T.M."/>
            <person name="Wayne K.J."/>
            <person name="Tettelin H."/>
            <person name="Glass J.I."/>
            <person name="Rusch D."/>
            <person name="Podicherti R."/>
            <person name="Tsui H.-C.T."/>
            <person name="Winkler M.E."/>
        </authorList>
    </citation>
    <scope>NUCLEOTIDE SEQUENCE</scope>
</reference>
<accession>A0A383B401</accession>
<dbReference type="EMBL" id="UINC01197142">
    <property type="protein sequence ID" value="SVE14469.1"/>
    <property type="molecule type" value="Genomic_DNA"/>
</dbReference>